<keyword evidence="1" id="KW-0808">Transferase</keyword>
<name>A0A1G8XDY1_9STAP</name>
<proteinExistence type="predicted"/>
<evidence type="ECO:0000313" key="1">
    <source>
        <dbReference type="EMBL" id="SDJ87980.1"/>
    </source>
</evidence>
<accession>A0A1G8XDY1</accession>
<dbReference type="AlphaFoldDB" id="A0A1G8XDY1"/>
<gene>
    <name evidence="1" type="ORF">SAMN05216187_103120</name>
</gene>
<keyword evidence="1" id="KW-0489">Methyltransferase</keyword>
<dbReference type="RefSeq" id="WP_176760571.1">
    <property type="nucleotide sequence ID" value="NZ_FNFI01000003.1"/>
</dbReference>
<dbReference type="Proteomes" id="UP000242700">
    <property type="component" value="Unassembled WGS sequence"/>
</dbReference>
<organism evidence="1 2">
    <name type="scientific">Jeotgalicoccus aerolatus</name>
    <dbReference type="NCBI Taxonomy" id="709510"/>
    <lineage>
        <taxon>Bacteria</taxon>
        <taxon>Bacillati</taxon>
        <taxon>Bacillota</taxon>
        <taxon>Bacilli</taxon>
        <taxon>Bacillales</taxon>
        <taxon>Staphylococcaceae</taxon>
        <taxon>Jeotgalicoccus</taxon>
    </lineage>
</organism>
<dbReference type="GO" id="GO:0008990">
    <property type="term" value="F:rRNA (guanine-N2-)-methyltransferase activity"/>
    <property type="evidence" value="ECO:0007669"/>
    <property type="project" value="InterPro"/>
</dbReference>
<reference evidence="2" key="1">
    <citation type="submission" date="2016-10" db="EMBL/GenBank/DDBJ databases">
        <authorList>
            <person name="Varghese N."/>
            <person name="Submissions S."/>
        </authorList>
    </citation>
    <scope>NUCLEOTIDE SEQUENCE [LARGE SCALE GENOMIC DNA]</scope>
    <source>
        <strain evidence="2">CGMCC 1.8911</strain>
    </source>
</reference>
<dbReference type="InterPro" id="IPR029063">
    <property type="entry name" value="SAM-dependent_MTases_sf"/>
</dbReference>
<dbReference type="PANTHER" id="PTHR36112">
    <property type="entry name" value="RIBOSOMAL RNA SMALL SUBUNIT METHYLTRANSFERASE J"/>
    <property type="match status" value="1"/>
</dbReference>
<dbReference type="PANTHER" id="PTHR36112:SF1">
    <property type="entry name" value="RIBOSOMAL RNA SMALL SUBUNIT METHYLTRANSFERASE J"/>
    <property type="match status" value="1"/>
</dbReference>
<dbReference type="SUPFAM" id="SSF53335">
    <property type="entry name" value="S-adenosyl-L-methionine-dependent methyltransferases"/>
    <property type="match status" value="1"/>
</dbReference>
<sequence length="262" mass="29840">MIVTTGGRYNDETLSKAKDIARRYNIKFVVRKKRAVEEMKAHYDDDIIVVGNDEISISPKEKVAVKYHPNFALVRAKRLLNKEKDALIEAAELESGMSFLDCTMGLAADSVIASLAAGPAGKVIALERSFIIYLTTREGLASYDTNIKEIDDAMRRVETIHQDYTDYLKTCSDNSFDIVYFDPMFTSEISSSQSLRAIEKVTHNESLNKEAVDEAKRVARRKVVLKDHFRSTRFEEFGFKQHIRKTSKVHYGVISMNSEFDF</sequence>
<dbReference type="Gene3D" id="3.40.50.150">
    <property type="entry name" value="Vaccinia Virus protein VP39"/>
    <property type="match status" value="1"/>
</dbReference>
<protein>
    <submittedName>
        <fullName evidence="1">SAM-dependent methyltransferase</fullName>
    </submittedName>
</protein>
<dbReference type="Pfam" id="PF04445">
    <property type="entry name" value="SAM_MT"/>
    <property type="match status" value="1"/>
</dbReference>
<dbReference type="InterPro" id="IPR007536">
    <property type="entry name" value="16SrRNA_methylTrfase_J"/>
</dbReference>
<dbReference type="EMBL" id="FNFI01000003">
    <property type="protein sequence ID" value="SDJ87980.1"/>
    <property type="molecule type" value="Genomic_DNA"/>
</dbReference>
<dbReference type="STRING" id="586411.SAMN05216187_103120"/>
<evidence type="ECO:0000313" key="2">
    <source>
        <dbReference type="Proteomes" id="UP000242700"/>
    </source>
</evidence>